<keyword evidence="4" id="KW-0902">Two-component regulatory system</keyword>
<comment type="subcellular location">
    <subcellularLocation>
        <location evidence="1">Cytoplasm</location>
    </subcellularLocation>
</comment>
<dbReference type="Gene3D" id="1.10.10.60">
    <property type="entry name" value="Homeodomain-like"/>
    <property type="match status" value="2"/>
</dbReference>
<name>A0ABW2FEF4_9BACL</name>
<dbReference type="Proteomes" id="UP001596378">
    <property type="component" value="Unassembled WGS sequence"/>
</dbReference>
<evidence type="ECO:0000256" key="8">
    <source>
        <dbReference type="PROSITE-ProRule" id="PRU00169"/>
    </source>
</evidence>
<feature type="domain" description="HTH araC/xylS-type" evidence="10">
    <location>
        <begin position="435"/>
        <end position="533"/>
    </location>
</feature>
<dbReference type="InterPro" id="IPR011006">
    <property type="entry name" value="CheY-like_superfamily"/>
</dbReference>
<dbReference type="Pfam" id="PF12833">
    <property type="entry name" value="HTH_18"/>
    <property type="match status" value="1"/>
</dbReference>
<evidence type="ECO:0000256" key="3">
    <source>
        <dbReference type="ARBA" id="ARBA00022553"/>
    </source>
</evidence>
<evidence type="ECO:0000259" key="11">
    <source>
        <dbReference type="PROSITE" id="PS50110"/>
    </source>
</evidence>
<keyword evidence="9" id="KW-0175">Coiled coil</keyword>
<evidence type="ECO:0000256" key="9">
    <source>
        <dbReference type="SAM" id="Coils"/>
    </source>
</evidence>
<dbReference type="PANTHER" id="PTHR42713">
    <property type="entry name" value="HISTIDINE KINASE-RELATED"/>
    <property type="match status" value="1"/>
</dbReference>
<evidence type="ECO:0000256" key="1">
    <source>
        <dbReference type="ARBA" id="ARBA00004496"/>
    </source>
</evidence>
<sequence>MMKLLLADDEPTIRKGIRTSIDWERYGMEIVGEAANGSDALALALRTKPHIVLTDIRMPIMDGLELARRLKTELPDTRIVVLSGYEDFSYAKEALRIGVQEYLLKPVGADELVALLRRLREEIEQVEAVKRDQQSREHVFNENRPQIQSDFLNRLLRGGDADREEVYGRAEPLQVKLTGSRFAVVAIDIDDFALMTEPLTAAERDLIRYSVMNVAEEIIATRLSGFVGYSEFDHLVGFVCGDRLSSAAIESICREIQQGVRQYLKLSVSVGIGKPREQFRDLSGAYAEAFAALKNKIYEGRGSLIHYREPKQADGARTVLYPSDEEKVITNCLKTLDARGLEHALDQIFERFLALQVEADKIRTICGRLLLVASGGVEEMGIDTADALRPDFNPYRELERFDTLGKLKEGMGGLLLRLMKLVEDNKNAKFKGMILTAIRYMEEHYREEISQADVAAVVYVTPNYLSRVFKEETGVNFIEWLNRYRIEKAKQLLSEPGAKTSVVAEKVGFSDYKYFSHIFKRYAGCAPKEYRESR</sequence>
<keyword evidence="3 8" id="KW-0597">Phosphoprotein</keyword>
<dbReference type="InterPro" id="IPR051552">
    <property type="entry name" value="HptR"/>
</dbReference>
<keyword evidence="14" id="KW-1185">Reference proteome</keyword>
<dbReference type="SMART" id="SM00448">
    <property type="entry name" value="REC"/>
    <property type="match status" value="1"/>
</dbReference>
<evidence type="ECO:0000259" key="10">
    <source>
        <dbReference type="PROSITE" id="PS01124"/>
    </source>
</evidence>
<evidence type="ECO:0000256" key="6">
    <source>
        <dbReference type="ARBA" id="ARBA00023125"/>
    </source>
</evidence>
<comment type="caution">
    <text evidence="13">The sequence shown here is derived from an EMBL/GenBank/DDBJ whole genome shotgun (WGS) entry which is preliminary data.</text>
</comment>
<dbReference type="PANTHER" id="PTHR42713:SF3">
    <property type="entry name" value="TRANSCRIPTIONAL REGULATORY PROTEIN HPTR"/>
    <property type="match status" value="1"/>
</dbReference>
<evidence type="ECO:0000256" key="7">
    <source>
        <dbReference type="ARBA" id="ARBA00023163"/>
    </source>
</evidence>
<evidence type="ECO:0000259" key="12">
    <source>
        <dbReference type="PROSITE" id="PS50887"/>
    </source>
</evidence>
<dbReference type="SMART" id="SM00342">
    <property type="entry name" value="HTH_ARAC"/>
    <property type="match status" value="1"/>
</dbReference>
<dbReference type="Gene3D" id="3.40.50.2300">
    <property type="match status" value="1"/>
</dbReference>
<evidence type="ECO:0000313" key="13">
    <source>
        <dbReference type="EMBL" id="MFC7151551.1"/>
    </source>
</evidence>
<dbReference type="InterPro" id="IPR000160">
    <property type="entry name" value="GGDEF_dom"/>
</dbReference>
<dbReference type="SUPFAM" id="SSF52172">
    <property type="entry name" value="CheY-like"/>
    <property type="match status" value="1"/>
</dbReference>
<keyword evidence="6" id="KW-0238">DNA-binding</keyword>
<dbReference type="RefSeq" id="WP_378050832.1">
    <property type="nucleotide sequence ID" value="NZ_JBHMDN010000029.1"/>
</dbReference>
<dbReference type="InterPro" id="IPR041522">
    <property type="entry name" value="CdaR_GGDEF"/>
</dbReference>
<accession>A0ABW2FEF4</accession>
<gene>
    <name evidence="13" type="ORF">ACFQMJ_23690</name>
</gene>
<dbReference type="Pfam" id="PF00072">
    <property type="entry name" value="Response_reg"/>
    <property type="match status" value="1"/>
</dbReference>
<evidence type="ECO:0000256" key="2">
    <source>
        <dbReference type="ARBA" id="ARBA00022490"/>
    </source>
</evidence>
<dbReference type="SUPFAM" id="SSF46689">
    <property type="entry name" value="Homeodomain-like"/>
    <property type="match status" value="2"/>
</dbReference>
<dbReference type="InterPro" id="IPR001789">
    <property type="entry name" value="Sig_transdc_resp-reg_receiver"/>
</dbReference>
<keyword evidence="2" id="KW-0963">Cytoplasm</keyword>
<dbReference type="Pfam" id="PF17853">
    <property type="entry name" value="GGDEF_2"/>
    <property type="match status" value="1"/>
</dbReference>
<evidence type="ECO:0000256" key="4">
    <source>
        <dbReference type="ARBA" id="ARBA00023012"/>
    </source>
</evidence>
<evidence type="ECO:0000256" key="5">
    <source>
        <dbReference type="ARBA" id="ARBA00023015"/>
    </source>
</evidence>
<feature type="domain" description="GGDEF" evidence="12">
    <location>
        <begin position="180"/>
        <end position="309"/>
    </location>
</feature>
<feature type="domain" description="Response regulatory" evidence="11">
    <location>
        <begin position="3"/>
        <end position="120"/>
    </location>
</feature>
<feature type="coiled-coil region" evidence="9">
    <location>
        <begin position="109"/>
        <end position="136"/>
    </location>
</feature>
<dbReference type="InterPro" id="IPR018060">
    <property type="entry name" value="HTH_AraC"/>
</dbReference>
<dbReference type="InterPro" id="IPR009057">
    <property type="entry name" value="Homeodomain-like_sf"/>
</dbReference>
<proteinExistence type="predicted"/>
<reference evidence="14" key="1">
    <citation type="journal article" date="2019" name="Int. J. Syst. Evol. Microbiol.">
        <title>The Global Catalogue of Microorganisms (GCM) 10K type strain sequencing project: providing services to taxonomists for standard genome sequencing and annotation.</title>
        <authorList>
            <consortium name="The Broad Institute Genomics Platform"/>
            <consortium name="The Broad Institute Genome Sequencing Center for Infectious Disease"/>
            <person name="Wu L."/>
            <person name="Ma J."/>
        </authorList>
    </citation>
    <scope>NUCLEOTIDE SEQUENCE [LARGE SCALE GENOMIC DNA]</scope>
    <source>
        <strain evidence="14">KCTC 12907</strain>
    </source>
</reference>
<protein>
    <submittedName>
        <fullName evidence="13">Response regulator</fullName>
    </submittedName>
</protein>
<dbReference type="PROSITE" id="PS01124">
    <property type="entry name" value="HTH_ARAC_FAMILY_2"/>
    <property type="match status" value="1"/>
</dbReference>
<keyword evidence="7" id="KW-0804">Transcription</keyword>
<dbReference type="PROSITE" id="PS50887">
    <property type="entry name" value="GGDEF"/>
    <property type="match status" value="1"/>
</dbReference>
<organism evidence="13 14">
    <name type="scientific">Cohnella cellulosilytica</name>
    <dbReference type="NCBI Taxonomy" id="986710"/>
    <lineage>
        <taxon>Bacteria</taxon>
        <taxon>Bacillati</taxon>
        <taxon>Bacillota</taxon>
        <taxon>Bacilli</taxon>
        <taxon>Bacillales</taxon>
        <taxon>Paenibacillaceae</taxon>
        <taxon>Cohnella</taxon>
    </lineage>
</organism>
<dbReference type="EMBL" id="JBHTAI010000017">
    <property type="protein sequence ID" value="MFC7151551.1"/>
    <property type="molecule type" value="Genomic_DNA"/>
</dbReference>
<keyword evidence="5" id="KW-0805">Transcription regulation</keyword>
<evidence type="ECO:0000313" key="14">
    <source>
        <dbReference type="Proteomes" id="UP001596378"/>
    </source>
</evidence>
<dbReference type="CDD" id="cd17536">
    <property type="entry name" value="REC_YesN-like"/>
    <property type="match status" value="1"/>
</dbReference>
<feature type="modified residue" description="4-aspartylphosphate" evidence="8">
    <location>
        <position position="55"/>
    </location>
</feature>
<dbReference type="PROSITE" id="PS50110">
    <property type="entry name" value="RESPONSE_REGULATORY"/>
    <property type="match status" value="1"/>
</dbReference>